<evidence type="ECO:0000256" key="7">
    <source>
        <dbReference type="SAM" id="Phobius"/>
    </source>
</evidence>
<protein>
    <recommendedName>
        <fullName evidence="8">AlgX/AlgJ SGNH hydrolase-like domain-containing protein</fullName>
    </recommendedName>
</protein>
<sequence length="579" mass="67098">MALLKKSKKINFLISIFFTLAIIVLFSLFYKGSSSTQLLVDVRIPQDDKYQVFYDIGNGFKEDDSTTISVEKSEDIQTLNFKIPSNVKNLRIDLGTSIQTIYIEKVIWKNNSRKHVWYPENIITDFNIKNNIEKIELVENQLKIVTNGKDPFLISKNTLGISIYLSKDIFNIMIMYLIIILVGVVFFCLLQVSNVDLISKLNSLFNNFKVISLCALFMIIIIFPMLSNTLGITSSAPDVEKRKLAEKPIFNLKNSSYKSFFSNYENYVNDNFGYRGQLIKLNNILKVKLLHTSPVDRVILGKNGWMFYKADGVIDDYRGINHFSNEELEKIKTNLEERKKWLEGQGIEYYIMVAPNKHTIYSEYLPSNIVKYNQESRLDQLIKYLSKNSEIKIVDVRSALLNNKSQYILYKKNDTHWNSMGAFLAYEEMAKIFESDSIITVPVKLNNYSIKEEISGGDLANMLSMNNILLDKHLKLVPNFKSKVVDVEVNRELFPNPNRLVVKENTSLEKHPKLLMFRDSFAIDMIPFLSENFSRSVYIWDHNFNSNIIENEKPDVVVHELVERNIQALLYDNPESIKN</sequence>
<evidence type="ECO:0000259" key="8">
    <source>
        <dbReference type="Pfam" id="PF16822"/>
    </source>
</evidence>
<dbReference type="Pfam" id="PF16822">
    <property type="entry name" value="ALGX"/>
    <property type="match status" value="1"/>
</dbReference>
<feature type="transmembrane region" description="Helical" evidence="7">
    <location>
        <begin position="12"/>
        <end position="30"/>
    </location>
</feature>
<keyword evidence="7" id="KW-0812">Transmembrane</keyword>
<feature type="transmembrane region" description="Helical" evidence="7">
    <location>
        <begin position="169"/>
        <end position="192"/>
    </location>
</feature>
<dbReference type="GO" id="GO:0042121">
    <property type="term" value="P:alginic acid biosynthetic process"/>
    <property type="evidence" value="ECO:0007669"/>
    <property type="project" value="UniProtKB-KW"/>
</dbReference>
<dbReference type="GO" id="GO:0042597">
    <property type="term" value="C:periplasmic space"/>
    <property type="evidence" value="ECO:0007669"/>
    <property type="project" value="UniProtKB-SubCell"/>
</dbReference>
<evidence type="ECO:0000256" key="5">
    <source>
        <dbReference type="ARBA" id="ARBA00022764"/>
    </source>
</evidence>
<keyword evidence="5" id="KW-0574">Periplasm</keyword>
<keyword evidence="7" id="KW-0472">Membrane</keyword>
<keyword evidence="7" id="KW-1133">Transmembrane helix</keyword>
<dbReference type="KEGG" id="pwn:QNH46_21835"/>
<proteinExistence type="predicted"/>
<dbReference type="Proteomes" id="UP001177943">
    <property type="component" value="Chromosome"/>
</dbReference>
<evidence type="ECO:0000313" key="10">
    <source>
        <dbReference type="Proteomes" id="UP001177943"/>
    </source>
</evidence>
<evidence type="ECO:0000256" key="1">
    <source>
        <dbReference type="ARBA" id="ARBA00004418"/>
    </source>
</evidence>
<evidence type="ECO:0000256" key="6">
    <source>
        <dbReference type="ARBA" id="ARBA00022841"/>
    </source>
</evidence>
<feature type="transmembrane region" description="Helical" evidence="7">
    <location>
        <begin position="204"/>
        <end position="226"/>
    </location>
</feature>
<dbReference type="CDD" id="cd14440">
    <property type="entry name" value="AlgX_N_like_3"/>
    <property type="match status" value="1"/>
</dbReference>
<dbReference type="EMBL" id="CP126084">
    <property type="protein sequence ID" value="WHX48661.1"/>
    <property type="molecule type" value="Genomic_DNA"/>
</dbReference>
<evidence type="ECO:0000313" key="9">
    <source>
        <dbReference type="EMBL" id="WHX48661.1"/>
    </source>
</evidence>
<comment type="subcellular location">
    <subcellularLocation>
        <location evidence="1">Periplasm</location>
    </subcellularLocation>
</comment>
<evidence type="ECO:0000256" key="3">
    <source>
        <dbReference type="ARBA" id="ARBA00022679"/>
    </source>
</evidence>
<dbReference type="RefSeq" id="WP_283925986.1">
    <property type="nucleotide sequence ID" value="NZ_CP126084.1"/>
</dbReference>
<keyword evidence="3" id="KW-0808">Transferase</keyword>
<name>A0AA95I4E4_9BACL</name>
<feature type="domain" description="AlgX/AlgJ SGNH hydrolase-like" evidence="8">
    <location>
        <begin position="298"/>
        <end position="487"/>
    </location>
</feature>
<evidence type="ECO:0000256" key="2">
    <source>
        <dbReference type="ARBA" id="ARBA00005182"/>
    </source>
</evidence>
<keyword evidence="4" id="KW-0732">Signal</keyword>
<comment type="pathway">
    <text evidence="2">Glycan biosynthesis; alginate biosynthesis.</text>
</comment>
<dbReference type="SUPFAM" id="SSF52266">
    <property type="entry name" value="SGNH hydrolase"/>
    <property type="match status" value="1"/>
</dbReference>
<dbReference type="GO" id="GO:0016740">
    <property type="term" value="F:transferase activity"/>
    <property type="evidence" value="ECO:0007669"/>
    <property type="project" value="UniProtKB-KW"/>
</dbReference>
<gene>
    <name evidence="9" type="ORF">QNH46_21835</name>
</gene>
<dbReference type="AlphaFoldDB" id="A0AA95I4E4"/>
<reference evidence="9" key="1">
    <citation type="submission" date="2023-05" db="EMBL/GenBank/DDBJ databases">
        <title>Comparative genomics of Bacillaceae isolates and their secondary metabolite potential.</title>
        <authorList>
            <person name="Song L."/>
            <person name="Nielsen L.J."/>
            <person name="Mohite O."/>
            <person name="Xu X."/>
            <person name="Weber T."/>
            <person name="Kovacs A.T."/>
        </authorList>
    </citation>
    <scope>NUCLEOTIDE SEQUENCE</scope>
    <source>
        <strain evidence="9">B2_4</strain>
    </source>
</reference>
<accession>A0AA95I4E4</accession>
<keyword evidence="6" id="KW-0016">Alginate biosynthesis</keyword>
<dbReference type="InterPro" id="IPR031811">
    <property type="entry name" value="ALGX/ALGJ_SGNH-like"/>
</dbReference>
<evidence type="ECO:0000256" key="4">
    <source>
        <dbReference type="ARBA" id="ARBA00022729"/>
    </source>
</evidence>
<organism evidence="9 10">
    <name type="scientific">Paenibacillus woosongensis</name>
    <dbReference type="NCBI Taxonomy" id="307580"/>
    <lineage>
        <taxon>Bacteria</taxon>
        <taxon>Bacillati</taxon>
        <taxon>Bacillota</taxon>
        <taxon>Bacilli</taxon>
        <taxon>Bacillales</taxon>
        <taxon>Paenibacillaceae</taxon>
        <taxon>Paenibacillus</taxon>
    </lineage>
</organism>